<protein>
    <submittedName>
        <fullName evidence="2">Uncharacterized protein</fullName>
    </submittedName>
</protein>
<dbReference type="AlphaFoldDB" id="A0A0G0LYC0"/>
<dbReference type="EMBL" id="LBWA01000021">
    <property type="protein sequence ID" value="KKQ96943.1"/>
    <property type="molecule type" value="Genomic_DNA"/>
</dbReference>
<evidence type="ECO:0000256" key="1">
    <source>
        <dbReference type="SAM" id="Phobius"/>
    </source>
</evidence>
<sequence>MRPSKKSINKRVFPSFKNLISQTKKVQPTIPLTRYVYSSLIISVLAILIVVSSQKNLPPQTPLFYGAPVGEEQLTTSIGLVIPGMVSLIMTGINTLITLFLENQFLQKSLILSSLAISVFSFVTTVRIILLVGSF</sequence>
<keyword evidence="1" id="KW-1133">Transmembrane helix</keyword>
<name>A0A0G0LYC0_9BACT</name>
<reference evidence="2 3" key="1">
    <citation type="journal article" date="2015" name="Nature">
        <title>rRNA introns, odd ribosomes, and small enigmatic genomes across a large radiation of phyla.</title>
        <authorList>
            <person name="Brown C.T."/>
            <person name="Hug L.A."/>
            <person name="Thomas B.C."/>
            <person name="Sharon I."/>
            <person name="Castelle C.J."/>
            <person name="Singh A."/>
            <person name="Wilkins M.J."/>
            <person name="Williams K.H."/>
            <person name="Banfield J.F."/>
        </authorList>
    </citation>
    <scope>NUCLEOTIDE SEQUENCE [LARGE SCALE GENOMIC DNA]</scope>
</reference>
<keyword evidence="1" id="KW-0812">Transmembrane</keyword>
<evidence type="ECO:0000313" key="3">
    <source>
        <dbReference type="Proteomes" id="UP000034325"/>
    </source>
</evidence>
<feature type="transmembrane region" description="Helical" evidence="1">
    <location>
        <begin position="74"/>
        <end position="97"/>
    </location>
</feature>
<proteinExistence type="predicted"/>
<feature type="transmembrane region" description="Helical" evidence="1">
    <location>
        <begin position="109"/>
        <end position="132"/>
    </location>
</feature>
<dbReference type="Proteomes" id="UP000034325">
    <property type="component" value="Unassembled WGS sequence"/>
</dbReference>
<accession>A0A0G0LYC0</accession>
<keyword evidence="1" id="KW-0472">Membrane</keyword>
<comment type="caution">
    <text evidence="2">The sequence shown here is derived from an EMBL/GenBank/DDBJ whole genome shotgun (WGS) entry which is preliminary data.</text>
</comment>
<organism evidence="2 3">
    <name type="scientific">Candidatus Woesebacteria bacterium GW2011_GWA1_39_12</name>
    <dbReference type="NCBI Taxonomy" id="1618549"/>
    <lineage>
        <taxon>Bacteria</taxon>
        <taxon>Candidatus Woeseibacteriota</taxon>
    </lineage>
</organism>
<feature type="transmembrane region" description="Helical" evidence="1">
    <location>
        <begin position="35"/>
        <end position="54"/>
    </location>
</feature>
<gene>
    <name evidence="2" type="ORF">UT23_C0021G0006</name>
</gene>
<evidence type="ECO:0000313" key="2">
    <source>
        <dbReference type="EMBL" id="KKQ96943.1"/>
    </source>
</evidence>